<organism evidence="1 2">
    <name type="scientific">Agathobacter rectalis</name>
    <dbReference type="NCBI Taxonomy" id="39491"/>
    <lineage>
        <taxon>Bacteria</taxon>
        <taxon>Bacillati</taxon>
        <taxon>Bacillota</taxon>
        <taxon>Clostridia</taxon>
        <taxon>Lachnospirales</taxon>
        <taxon>Lachnospiraceae</taxon>
        <taxon>Agathobacter</taxon>
    </lineage>
</organism>
<comment type="caution">
    <text evidence="1">The sequence shown here is derived from an EMBL/GenBank/DDBJ whole genome shotgun (WGS) entry which is preliminary data.</text>
</comment>
<proteinExistence type="predicted"/>
<sequence length="59" mass="6556">KLIFLQTGKYGGSKLVPKITIIKIIHFTIDFLLAGFYMNDAKALGVFCISRALCMELCS</sequence>
<evidence type="ECO:0000313" key="2">
    <source>
        <dbReference type="Proteomes" id="UP000283431"/>
    </source>
</evidence>
<dbReference type="EMBL" id="QSEN01000048">
    <property type="protein sequence ID" value="RGZ73290.1"/>
    <property type="molecule type" value="Genomic_DNA"/>
</dbReference>
<accession>A0A413PC42</accession>
<protein>
    <submittedName>
        <fullName evidence="1">Uncharacterized protein</fullName>
    </submittedName>
</protein>
<gene>
    <name evidence="1" type="ORF">DW975_15185</name>
</gene>
<feature type="non-terminal residue" evidence="1">
    <location>
        <position position="1"/>
    </location>
</feature>
<reference evidence="1 2" key="1">
    <citation type="submission" date="2018-08" db="EMBL/GenBank/DDBJ databases">
        <title>A genome reference for cultivated species of the human gut microbiota.</title>
        <authorList>
            <person name="Zou Y."/>
            <person name="Xue W."/>
            <person name="Luo G."/>
        </authorList>
    </citation>
    <scope>NUCLEOTIDE SEQUENCE [LARGE SCALE GENOMIC DNA]</scope>
    <source>
        <strain evidence="1 2">AM48-7</strain>
    </source>
</reference>
<name>A0A413PC42_9FIRM</name>
<evidence type="ECO:0000313" key="1">
    <source>
        <dbReference type="EMBL" id="RGZ73290.1"/>
    </source>
</evidence>
<dbReference type="AlphaFoldDB" id="A0A413PC42"/>
<dbReference type="Proteomes" id="UP000283431">
    <property type="component" value="Unassembled WGS sequence"/>
</dbReference>